<dbReference type="EMBL" id="WRPP01000005">
    <property type="protein sequence ID" value="MVU80694.1"/>
    <property type="molecule type" value="Genomic_DNA"/>
</dbReference>
<feature type="transmembrane region" description="Helical" evidence="1">
    <location>
        <begin position="122"/>
        <end position="143"/>
    </location>
</feature>
<accession>A0A7K1V257</accession>
<keyword evidence="3" id="KW-1185">Reference proteome</keyword>
<feature type="transmembrane region" description="Helical" evidence="1">
    <location>
        <begin position="149"/>
        <end position="167"/>
    </location>
</feature>
<name>A0A7K1V257_9NOCA</name>
<keyword evidence="1" id="KW-0812">Transmembrane</keyword>
<feature type="transmembrane region" description="Helical" evidence="1">
    <location>
        <begin position="211"/>
        <end position="231"/>
    </location>
</feature>
<dbReference type="RefSeq" id="WP_157390275.1">
    <property type="nucleotide sequence ID" value="NZ_WRPP01000005.1"/>
</dbReference>
<feature type="transmembrane region" description="Helical" evidence="1">
    <location>
        <begin position="12"/>
        <end position="33"/>
    </location>
</feature>
<gene>
    <name evidence="2" type="ORF">GPX89_26010</name>
</gene>
<protein>
    <submittedName>
        <fullName evidence="2">Uncharacterized protein</fullName>
    </submittedName>
</protein>
<evidence type="ECO:0000256" key="1">
    <source>
        <dbReference type="SAM" id="Phobius"/>
    </source>
</evidence>
<feature type="transmembrane region" description="Helical" evidence="1">
    <location>
        <begin position="179"/>
        <end position="199"/>
    </location>
</feature>
<sequence length="247" mass="27965">MYYEQLIDVYTFGNVSLLVASAITFGFGFWEYIYSFRLVRREGMAPFPVWMHTFYFAHDSSWAFMLFVAAARHNWNWFLLAASISLLAWTMFEVFNLTMAVRVERQEIFGAYFGEEVTARQAVAAIVAQVAAFYGLVNLLVVFMGPGSFFQWAAMTNMVMAAAPGLLWMRRHSRAGNGLGLALVILAGTINTFLPIGMFAQALPHVFDKPWFYITGVIFTLIAAAYVWMVARFPAKPLVAGQKRPIW</sequence>
<evidence type="ECO:0000313" key="3">
    <source>
        <dbReference type="Proteomes" id="UP000466794"/>
    </source>
</evidence>
<proteinExistence type="predicted"/>
<reference evidence="2 3" key="1">
    <citation type="submission" date="2019-12" db="EMBL/GenBank/DDBJ databases">
        <title>Nocardia sp. nov. ET3-3 isolated from soil.</title>
        <authorList>
            <person name="Kanchanasin P."/>
            <person name="Tanasupawat S."/>
            <person name="Yuki M."/>
            <person name="Kudo T."/>
        </authorList>
    </citation>
    <scope>NUCLEOTIDE SEQUENCE [LARGE SCALE GENOMIC DNA]</scope>
    <source>
        <strain evidence="2 3">ET3-3</strain>
    </source>
</reference>
<organism evidence="2 3">
    <name type="scientific">Nocardia terrae</name>
    <dbReference type="NCBI Taxonomy" id="2675851"/>
    <lineage>
        <taxon>Bacteria</taxon>
        <taxon>Bacillati</taxon>
        <taxon>Actinomycetota</taxon>
        <taxon>Actinomycetes</taxon>
        <taxon>Mycobacteriales</taxon>
        <taxon>Nocardiaceae</taxon>
        <taxon>Nocardia</taxon>
    </lineage>
</organism>
<evidence type="ECO:0000313" key="2">
    <source>
        <dbReference type="EMBL" id="MVU80694.1"/>
    </source>
</evidence>
<dbReference type="Proteomes" id="UP000466794">
    <property type="component" value="Unassembled WGS sequence"/>
</dbReference>
<feature type="transmembrane region" description="Helical" evidence="1">
    <location>
        <begin position="77"/>
        <end position="101"/>
    </location>
</feature>
<dbReference type="AlphaFoldDB" id="A0A7K1V257"/>
<keyword evidence="1" id="KW-0472">Membrane</keyword>
<keyword evidence="1" id="KW-1133">Transmembrane helix</keyword>
<comment type="caution">
    <text evidence="2">The sequence shown here is derived from an EMBL/GenBank/DDBJ whole genome shotgun (WGS) entry which is preliminary data.</text>
</comment>